<dbReference type="Gene3D" id="2.60.40.1120">
    <property type="entry name" value="Carboxypeptidase-like, regulatory domain"/>
    <property type="match status" value="1"/>
</dbReference>
<dbReference type="GO" id="GO:0009279">
    <property type="term" value="C:cell outer membrane"/>
    <property type="evidence" value="ECO:0007669"/>
    <property type="project" value="UniProtKB-SubCell"/>
</dbReference>
<dbReference type="InterPro" id="IPR039426">
    <property type="entry name" value="TonB-dep_rcpt-like"/>
</dbReference>
<sequence length="985" mass="107107">MKRSILFKHGWLLCFMLMSLFTYAQSGSISGRVTDDTGQPLPGATIVVAGTMKNTQTDGTGSYKLSGLAVGNFTLEVHYIGYHTLQQPVTVTGGAQTLDLKMQTDQQGLNEVVVIGYGAAKKSDVTGSITTISTKDFNKGTVTTPDQLIVGKVAGVVLTSNGGAPGAGSTIRIRGGASLNASNDPLIVVDGVPIDNNQIVGASNILSFINPNDIESFNILKDASATAIFGSRASNGVILITTKKGIASKKLNVNFNTVNSLSVKEGEVKVLSADQFRTAIKAHNPNQAYLLGDANTNWQDEIYQNAFATDNNLSLSGGIKNLPYRLALGYTNQNGILRTSNLDRQSVTLNLNPKFLDNHLSVDVSFKGATQKTRFADQGAVNAAVTFDPTQPVYKAGSPFGGYFEWVDTSAASGISSLATRNPVSMLELQHNQARVNRAIGNVKLDYSMHFLPELHAVLNLGADYSESKGTNTYPAYAGNAVINGGQYIAYSQAKQNQLLDFYFNYVKDLKGIRSHIDATAGYSYQDFWLSQPGYPTLNAKGDTVSTTPQPVKTQNTLLSYFGRVTYSYNDKYLLTGTVRRDGSSRFRQHWGTFPSVAFAWRIAQEGFLKDSKVLSDLKLRLGYGITGQQDILGNDYPSLPVYTPGDNTAAYQFGKDFITTLRPEGYDANIKWEQTTTYNAGLDFGFLNGRIAGAIDYYTKKTSDLISQVTVASGSNLTNQIYTNVGNITTKGLEFTVNAGVVTTKDFTWNAGFNVSYNKVEITNLALVKGNNPIIQVGGISGGTGDMVQVHKVGYAPFTFFLYNQVYDKNGKPIEGAYIDHNGDSSITASDLVPNKSPNPKVTMGFNSSFSYKAWSLAFSVRANLGNYLYNNINSNFGTYANIAAPLYLTNATSDVLHTQFTQSQRMSDYYLENASFLRMDNLSIGYDFGKLIGKKVDLRATASAQNLFVITKYSGVDPEIYNGIDDKFYQRPRTFSLGINLGF</sequence>
<dbReference type="FunFam" id="2.170.130.10:FF:000008">
    <property type="entry name" value="SusC/RagA family TonB-linked outer membrane protein"/>
    <property type="match status" value="1"/>
</dbReference>
<dbReference type="SUPFAM" id="SSF56935">
    <property type="entry name" value="Porins"/>
    <property type="match status" value="1"/>
</dbReference>
<keyword evidence="7 8" id="KW-0998">Cell outer membrane</keyword>
<dbReference type="RefSeq" id="WP_108685709.1">
    <property type="nucleotide sequence ID" value="NZ_QCYK01000001.1"/>
</dbReference>
<accession>A0A2T7BN57</accession>
<dbReference type="InterPro" id="IPR012910">
    <property type="entry name" value="Plug_dom"/>
</dbReference>
<evidence type="ECO:0000256" key="8">
    <source>
        <dbReference type="PROSITE-ProRule" id="PRU01360"/>
    </source>
</evidence>
<evidence type="ECO:0000256" key="6">
    <source>
        <dbReference type="ARBA" id="ARBA00023136"/>
    </source>
</evidence>
<organism evidence="13 14">
    <name type="scientific">Chitinophaga parva</name>
    <dbReference type="NCBI Taxonomy" id="2169414"/>
    <lineage>
        <taxon>Bacteria</taxon>
        <taxon>Pseudomonadati</taxon>
        <taxon>Bacteroidota</taxon>
        <taxon>Chitinophagia</taxon>
        <taxon>Chitinophagales</taxon>
        <taxon>Chitinophagaceae</taxon>
        <taxon>Chitinophaga</taxon>
    </lineage>
</organism>
<dbReference type="InterPro" id="IPR023996">
    <property type="entry name" value="TonB-dep_OMP_SusC/RagA"/>
</dbReference>
<keyword evidence="5 9" id="KW-0798">TonB box</keyword>
<evidence type="ECO:0000256" key="5">
    <source>
        <dbReference type="ARBA" id="ARBA00023077"/>
    </source>
</evidence>
<feature type="chain" id="PRO_5015607437" evidence="10">
    <location>
        <begin position="25"/>
        <end position="985"/>
    </location>
</feature>
<keyword evidence="2 8" id="KW-0813">Transport</keyword>
<dbReference type="NCBIfam" id="TIGR04057">
    <property type="entry name" value="SusC_RagA_signa"/>
    <property type="match status" value="1"/>
</dbReference>
<dbReference type="Pfam" id="PF07715">
    <property type="entry name" value="Plug"/>
    <property type="match status" value="1"/>
</dbReference>
<dbReference type="InterPro" id="IPR036942">
    <property type="entry name" value="Beta-barrel_TonB_sf"/>
</dbReference>
<evidence type="ECO:0000256" key="7">
    <source>
        <dbReference type="ARBA" id="ARBA00023237"/>
    </source>
</evidence>
<reference evidence="13 14" key="1">
    <citation type="submission" date="2018-04" db="EMBL/GenBank/DDBJ databases">
        <title>Chitinophaga fuyangensis sp. nov., isolated from soil in a chemical factory.</title>
        <authorList>
            <person name="Chen K."/>
        </authorList>
    </citation>
    <scope>NUCLEOTIDE SEQUENCE [LARGE SCALE GENOMIC DNA]</scope>
    <source>
        <strain evidence="13 14">LY-1</strain>
    </source>
</reference>
<evidence type="ECO:0000256" key="4">
    <source>
        <dbReference type="ARBA" id="ARBA00022692"/>
    </source>
</evidence>
<feature type="domain" description="TonB-dependent receptor plug" evidence="12">
    <location>
        <begin position="121"/>
        <end position="237"/>
    </location>
</feature>
<dbReference type="EMBL" id="QCYK01000001">
    <property type="protein sequence ID" value="PUZ29070.1"/>
    <property type="molecule type" value="Genomic_DNA"/>
</dbReference>
<dbReference type="Gene3D" id="2.40.170.20">
    <property type="entry name" value="TonB-dependent receptor, beta-barrel domain"/>
    <property type="match status" value="1"/>
</dbReference>
<keyword evidence="6 8" id="KW-0472">Membrane</keyword>
<dbReference type="Gene3D" id="2.170.130.10">
    <property type="entry name" value="TonB-dependent receptor, plug domain"/>
    <property type="match status" value="1"/>
</dbReference>
<dbReference type="SUPFAM" id="SSF49464">
    <property type="entry name" value="Carboxypeptidase regulatory domain-like"/>
    <property type="match status" value="1"/>
</dbReference>
<comment type="similarity">
    <text evidence="8 9">Belongs to the TonB-dependent receptor family.</text>
</comment>
<dbReference type="Proteomes" id="UP000244450">
    <property type="component" value="Unassembled WGS sequence"/>
</dbReference>
<evidence type="ECO:0000256" key="9">
    <source>
        <dbReference type="RuleBase" id="RU003357"/>
    </source>
</evidence>
<feature type="signal peptide" evidence="10">
    <location>
        <begin position="1"/>
        <end position="24"/>
    </location>
</feature>
<dbReference type="InterPro" id="IPR008969">
    <property type="entry name" value="CarboxyPept-like_regulatory"/>
</dbReference>
<evidence type="ECO:0000313" key="13">
    <source>
        <dbReference type="EMBL" id="PUZ29070.1"/>
    </source>
</evidence>
<comment type="subcellular location">
    <subcellularLocation>
        <location evidence="1 8">Cell outer membrane</location>
        <topology evidence="1 8">Multi-pass membrane protein</topology>
    </subcellularLocation>
</comment>
<evidence type="ECO:0000313" key="14">
    <source>
        <dbReference type="Proteomes" id="UP000244450"/>
    </source>
</evidence>
<comment type="caution">
    <text evidence="13">The sequence shown here is derived from an EMBL/GenBank/DDBJ whole genome shotgun (WGS) entry which is preliminary data.</text>
</comment>
<dbReference type="Pfam" id="PF00593">
    <property type="entry name" value="TonB_dep_Rec_b-barrel"/>
    <property type="match status" value="1"/>
</dbReference>
<feature type="domain" description="TonB-dependent receptor-like beta-barrel" evidence="11">
    <location>
        <begin position="390"/>
        <end position="949"/>
    </location>
</feature>
<evidence type="ECO:0000259" key="11">
    <source>
        <dbReference type="Pfam" id="PF00593"/>
    </source>
</evidence>
<keyword evidence="3 8" id="KW-1134">Transmembrane beta strand</keyword>
<keyword evidence="4 8" id="KW-0812">Transmembrane</keyword>
<evidence type="ECO:0000256" key="10">
    <source>
        <dbReference type="SAM" id="SignalP"/>
    </source>
</evidence>
<keyword evidence="10" id="KW-0732">Signal</keyword>
<dbReference type="InterPro" id="IPR000531">
    <property type="entry name" value="Beta-barrel_TonB"/>
</dbReference>
<dbReference type="OrthoDB" id="9768177at2"/>
<gene>
    <name evidence="13" type="ORF">DCC81_06270</name>
</gene>
<dbReference type="InterPro" id="IPR023997">
    <property type="entry name" value="TonB-dep_OMP_SusC/RagA_CS"/>
</dbReference>
<dbReference type="PROSITE" id="PS52016">
    <property type="entry name" value="TONB_DEPENDENT_REC_3"/>
    <property type="match status" value="1"/>
</dbReference>
<dbReference type="NCBIfam" id="TIGR04056">
    <property type="entry name" value="OMP_RagA_SusC"/>
    <property type="match status" value="1"/>
</dbReference>
<proteinExistence type="inferred from homology"/>
<name>A0A2T7BN57_9BACT</name>
<dbReference type="InterPro" id="IPR037066">
    <property type="entry name" value="Plug_dom_sf"/>
</dbReference>
<protein>
    <submittedName>
        <fullName evidence="13">SusC/RagA family protein</fullName>
    </submittedName>
</protein>
<keyword evidence="14" id="KW-1185">Reference proteome</keyword>
<evidence type="ECO:0000259" key="12">
    <source>
        <dbReference type="Pfam" id="PF07715"/>
    </source>
</evidence>
<dbReference type="AlphaFoldDB" id="A0A2T7BN57"/>
<evidence type="ECO:0000256" key="1">
    <source>
        <dbReference type="ARBA" id="ARBA00004571"/>
    </source>
</evidence>
<evidence type="ECO:0000256" key="2">
    <source>
        <dbReference type="ARBA" id="ARBA00022448"/>
    </source>
</evidence>
<evidence type="ECO:0000256" key="3">
    <source>
        <dbReference type="ARBA" id="ARBA00022452"/>
    </source>
</evidence>
<dbReference type="Pfam" id="PF13715">
    <property type="entry name" value="CarbopepD_reg_2"/>
    <property type="match status" value="1"/>
</dbReference>